<dbReference type="NCBIfam" id="TIGR03819">
    <property type="entry name" value="heli_sec_ATPase"/>
    <property type="match status" value="1"/>
</dbReference>
<dbReference type="PANTHER" id="PTHR30486">
    <property type="entry name" value="TWITCHING MOTILITY PROTEIN PILT"/>
    <property type="match status" value="1"/>
</dbReference>
<comment type="caution">
    <text evidence="3">The sequence shown here is derived from an EMBL/GenBank/DDBJ whole genome shotgun (WGS) entry which is preliminary data.</text>
</comment>
<feature type="domain" description="Bacterial type II secretion system protein E" evidence="2">
    <location>
        <begin position="70"/>
        <end position="346"/>
    </location>
</feature>
<dbReference type="AlphaFoldDB" id="A0A916T9I3"/>
<dbReference type="InterPro" id="IPR050921">
    <property type="entry name" value="T4SS_GSP_E_ATPase"/>
</dbReference>
<evidence type="ECO:0000259" key="2">
    <source>
        <dbReference type="Pfam" id="PF00437"/>
    </source>
</evidence>
<protein>
    <submittedName>
        <fullName evidence="3">Conjugal transfer protein</fullName>
    </submittedName>
</protein>
<dbReference type="RefSeq" id="WP_188586899.1">
    <property type="nucleotide sequence ID" value="NZ_BMGC01000017.1"/>
</dbReference>
<dbReference type="GO" id="GO:0016887">
    <property type="term" value="F:ATP hydrolysis activity"/>
    <property type="evidence" value="ECO:0007669"/>
    <property type="project" value="InterPro"/>
</dbReference>
<keyword evidence="4" id="KW-1185">Reference proteome</keyword>
<dbReference type="InterPro" id="IPR001482">
    <property type="entry name" value="T2SS/T4SS_dom"/>
</dbReference>
<dbReference type="InterPro" id="IPR022399">
    <property type="entry name" value="TadA-like_ATPase"/>
</dbReference>
<accession>A0A916T9I3</accession>
<sequence length="404" mass="42623">MTGMRAGDRDELLARVRMRLAGESTTDVSVPSAQMMAEAIREESGGVLGDTDLLEALRFLQTELIGAGRLEGLLAEPDVADILVVGPDHVWVDRGRGLVRTDLRFDDDAAVRRLAARLALAAGRRLDDAQPWVDAQLDQIGRRGYRVRLHAVIPPVAVDGTCISLRVLRPARHDLASLIESGSVPGEIAATVAGVIAARLAFLVAGGTGSGKTTFLSALLGRVDPGERVVCVEDAVELDPDHPHVVRLVTRTPNVEGAGVVTLRDLVRQALRMRPDRIVVGEVRGSEVVDLLSALNTGHDGGAGTVHANSVTEVPARMEALAALGGMDRAALHSQLAAAVQVVFGLTRSGDGRRMLTEVGTLSRTPGGQVSITAAWTRDGGFTDAAPVLAALIDTRLHSSGILR</sequence>
<dbReference type="EMBL" id="BMGC01000017">
    <property type="protein sequence ID" value="GGB35784.1"/>
    <property type="molecule type" value="Genomic_DNA"/>
</dbReference>
<dbReference type="SUPFAM" id="SSF52540">
    <property type="entry name" value="P-loop containing nucleoside triphosphate hydrolases"/>
    <property type="match status" value="1"/>
</dbReference>
<dbReference type="Pfam" id="PF00437">
    <property type="entry name" value="T2SSE"/>
    <property type="match status" value="1"/>
</dbReference>
<evidence type="ECO:0000313" key="4">
    <source>
        <dbReference type="Proteomes" id="UP000621454"/>
    </source>
</evidence>
<dbReference type="CDD" id="cd01130">
    <property type="entry name" value="VirB11-like_ATPase"/>
    <property type="match status" value="1"/>
</dbReference>
<comment type="similarity">
    <text evidence="1">Belongs to the GSP E family.</text>
</comment>
<gene>
    <name evidence="3" type="ORF">GCM10011489_24780</name>
</gene>
<reference evidence="3" key="1">
    <citation type="journal article" date="2014" name="Int. J. Syst. Evol. Microbiol.">
        <title>Complete genome sequence of Corynebacterium casei LMG S-19264T (=DSM 44701T), isolated from a smear-ripened cheese.</title>
        <authorList>
            <consortium name="US DOE Joint Genome Institute (JGI-PGF)"/>
            <person name="Walter F."/>
            <person name="Albersmeier A."/>
            <person name="Kalinowski J."/>
            <person name="Ruckert C."/>
        </authorList>
    </citation>
    <scope>NUCLEOTIDE SEQUENCE</scope>
    <source>
        <strain evidence="3">CGMCC 1.12827</strain>
    </source>
</reference>
<dbReference type="Gene3D" id="3.30.450.380">
    <property type="match status" value="1"/>
</dbReference>
<dbReference type="Proteomes" id="UP000621454">
    <property type="component" value="Unassembled WGS sequence"/>
</dbReference>
<evidence type="ECO:0000313" key="3">
    <source>
        <dbReference type="EMBL" id="GGB35784.1"/>
    </source>
</evidence>
<organism evidence="3 4">
    <name type="scientific">Gordonia jinhuaensis</name>
    <dbReference type="NCBI Taxonomy" id="1517702"/>
    <lineage>
        <taxon>Bacteria</taxon>
        <taxon>Bacillati</taxon>
        <taxon>Actinomycetota</taxon>
        <taxon>Actinomycetes</taxon>
        <taxon>Mycobacteriales</taxon>
        <taxon>Gordoniaceae</taxon>
        <taxon>Gordonia</taxon>
    </lineage>
</organism>
<reference evidence="3" key="2">
    <citation type="submission" date="2020-09" db="EMBL/GenBank/DDBJ databases">
        <authorList>
            <person name="Sun Q."/>
            <person name="Zhou Y."/>
        </authorList>
    </citation>
    <scope>NUCLEOTIDE SEQUENCE</scope>
    <source>
        <strain evidence="3">CGMCC 1.12827</strain>
    </source>
</reference>
<evidence type="ECO:0000256" key="1">
    <source>
        <dbReference type="ARBA" id="ARBA00006611"/>
    </source>
</evidence>
<dbReference type="InterPro" id="IPR027417">
    <property type="entry name" value="P-loop_NTPase"/>
</dbReference>
<name>A0A916T9I3_9ACTN</name>
<dbReference type="PANTHER" id="PTHR30486:SF6">
    <property type="entry name" value="TYPE IV PILUS RETRACTATION ATPASE PILT"/>
    <property type="match status" value="1"/>
</dbReference>
<proteinExistence type="inferred from homology"/>
<dbReference type="Gene3D" id="3.40.50.300">
    <property type="entry name" value="P-loop containing nucleotide triphosphate hydrolases"/>
    <property type="match status" value="1"/>
</dbReference>